<dbReference type="Gene3D" id="3.40.1260.10">
    <property type="entry name" value="DsrEFH-like"/>
    <property type="match status" value="1"/>
</dbReference>
<dbReference type="Proteomes" id="UP000254343">
    <property type="component" value="Unassembled WGS sequence"/>
</dbReference>
<keyword evidence="1" id="KW-0732">Signal</keyword>
<accession>A0A380WBF0</accession>
<sequence length="203" mass="22183">MHHGGTSPLKESFHKMSRAIASALLFASSIIITSAAHAQDAQGPYGTAKFESYADIDTVKQLEVVWDFNFQDPKMVNVALNNLSALMKATSDFGPKEIDPVKVVIVSHGPEVVLWAKKNYTKYKNIVDRAASFAKQGVRFEICRNDAAALGFKPEDLHGFVTVIPAGPYALTYWQNKGYAYIAVGATMPTPPISDYNKADLGK</sequence>
<dbReference type="OrthoDB" id="8114622at2"/>
<organism evidence="2 3">
    <name type="scientific">Afipia felis</name>
    <name type="common">Cat scratch disease bacillus</name>
    <dbReference type="NCBI Taxonomy" id="1035"/>
    <lineage>
        <taxon>Bacteria</taxon>
        <taxon>Pseudomonadati</taxon>
        <taxon>Pseudomonadota</taxon>
        <taxon>Alphaproteobacteria</taxon>
        <taxon>Hyphomicrobiales</taxon>
        <taxon>Nitrobacteraceae</taxon>
        <taxon>Afipia</taxon>
    </lineage>
</organism>
<protein>
    <submittedName>
        <fullName evidence="2">Uncharacterized conserved protein</fullName>
    </submittedName>
</protein>
<evidence type="ECO:0000313" key="3">
    <source>
        <dbReference type="Proteomes" id="UP000254343"/>
    </source>
</evidence>
<evidence type="ECO:0000256" key="1">
    <source>
        <dbReference type="SAM" id="SignalP"/>
    </source>
</evidence>
<dbReference type="Pfam" id="PF02635">
    <property type="entry name" value="DsrE"/>
    <property type="match status" value="1"/>
</dbReference>
<dbReference type="RefSeq" id="WP_002716786.1">
    <property type="nucleotide sequence ID" value="NZ_UFSI01000001.1"/>
</dbReference>
<dbReference type="SUPFAM" id="SSF75169">
    <property type="entry name" value="DsrEFH-like"/>
    <property type="match status" value="1"/>
</dbReference>
<dbReference type="AlphaFoldDB" id="A0A380WBF0"/>
<proteinExistence type="predicted"/>
<dbReference type="EMBL" id="UIGB01000001">
    <property type="protein sequence ID" value="SUU85959.1"/>
    <property type="molecule type" value="Genomic_DNA"/>
</dbReference>
<gene>
    <name evidence="2" type="ORF">NCTC12722_03177</name>
</gene>
<feature type="chain" id="PRO_5016821407" evidence="1">
    <location>
        <begin position="39"/>
        <end position="203"/>
    </location>
</feature>
<feature type="signal peptide" evidence="1">
    <location>
        <begin position="1"/>
        <end position="38"/>
    </location>
</feature>
<reference evidence="2 3" key="1">
    <citation type="submission" date="2018-06" db="EMBL/GenBank/DDBJ databases">
        <authorList>
            <consortium name="Pathogen Informatics"/>
            <person name="Doyle S."/>
        </authorList>
    </citation>
    <scope>NUCLEOTIDE SEQUENCE [LARGE SCALE GENOMIC DNA]</scope>
    <source>
        <strain evidence="2 3">NCTC12722</strain>
    </source>
</reference>
<dbReference type="InterPro" id="IPR003787">
    <property type="entry name" value="Sulphur_relay_DsrE/F-like"/>
</dbReference>
<evidence type="ECO:0000313" key="2">
    <source>
        <dbReference type="EMBL" id="SUU85959.1"/>
    </source>
</evidence>
<dbReference type="PANTHER" id="PTHR37691">
    <property type="entry name" value="BLR3518 PROTEIN"/>
    <property type="match status" value="1"/>
</dbReference>
<dbReference type="InterPro" id="IPR027396">
    <property type="entry name" value="DsrEFH-like"/>
</dbReference>
<dbReference type="PANTHER" id="PTHR37691:SF1">
    <property type="entry name" value="BLR3518 PROTEIN"/>
    <property type="match status" value="1"/>
</dbReference>
<name>A0A380WBF0_AFIFE</name>